<proteinExistence type="predicted"/>
<dbReference type="InterPro" id="IPR000836">
    <property type="entry name" value="PRTase_dom"/>
</dbReference>
<gene>
    <name evidence="4" type="ORF">EG343_05010</name>
</gene>
<evidence type="ECO:0000256" key="2">
    <source>
        <dbReference type="ARBA" id="ARBA00022801"/>
    </source>
</evidence>
<dbReference type="PANTHER" id="PTHR42988">
    <property type="entry name" value="PHOSPHOHYDROLASE"/>
    <property type="match status" value="1"/>
</dbReference>
<dbReference type="PANTHER" id="PTHR42988:SF2">
    <property type="entry name" value="CYCLIC NUCLEOTIDE PHOSPHODIESTERASE CBUA0032-RELATED"/>
    <property type="match status" value="1"/>
</dbReference>
<evidence type="ECO:0000313" key="5">
    <source>
        <dbReference type="Proteomes" id="UP000278288"/>
    </source>
</evidence>
<dbReference type="Gene3D" id="3.60.21.10">
    <property type="match status" value="1"/>
</dbReference>
<dbReference type="AlphaFoldDB" id="A0AAD0YFE7"/>
<dbReference type="Pfam" id="PF00156">
    <property type="entry name" value="Pribosyltran"/>
    <property type="match status" value="1"/>
</dbReference>
<dbReference type="KEGG" id="cnk:EG343_05010"/>
<dbReference type="CDD" id="cd06223">
    <property type="entry name" value="PRTases_typeI"/>
    <property type="match status" value="1"/>
</dbReference>
<dbReference type="GO" id="GO:0016787">
    <property type="term" value="F:hydrolase activity"/>
    <property type="evidence" value="ECO:0007669"/>
    <property type="project" value="UniProtKB-KW"/>
</dbReference>
<dbReference type="GO" id="GO:0046872">
    <property type="term" value="F:metal ion binding"/>
    <property type="evidence" value="ECO:0007669"/>
    <property type="project" value="UniProtKB-KW"/>
</dbReference>
<organism evidence="4 5">
    <name type="scientific">Chryseobacterium nakagawai</name>
    <dbReference type="NCBI Taxonomy" id="1241982"/>
    <lineage>
        <taxon>Bacteria</taxon>
        <taxon>Pseudomonadati</taxon>
        <taxon>Bacteroidota</taxon>
        <taxon>Flavobacteriia</taxon>
        <taxon>Flavobacteriales</taxon>
        <taxon>Weeksellaceae</taxon>
        <taxon>Chryseobacterium group</taxon>
        <taxon>Chryseobacterium</taxon>
    </lineage>
</organism>
<dbReference type="Proteomes" id="UP000278288">
    <property type="component" value="Chromosome"/>
</dbReference>
<evidence type="ECO:0000313" key="4">
    <source>
        <dbReference type="EMBL" id="AZA90026.1"/>
    </source>
</evidence>
<reference evidence="4 5" key="1">
    <citation type="submission" date="2018-11" db="EMBL/GenBank/DDBJ databases">
        <title>Proposal to divide the Flavobacteriaceae and reorganize its genera based on Amino Acid Identity values calculated from whole genome sequences.</title>
        <authorList>
            <person name="Nicholson A.C."/>
            <person name="Gulvik C.A."/>
            <person name="Whitney A.M."/>
            <person name="Humrighouse B.W."/>
            <person name="Bell M."/>
            <person name="Holmes B."/>
            <person name="Steigerwalt A.G."/>
            <person name="Villarma A."/>
            <person name="Sheth M."/>
            <person name="Batra D."/>
            <person name="Pryor J."/>
            <person name="Bernardet J.-F."/>
            <person name="Hugo C."/>
            <person name="Kampfer P."/>
            <person name="Newman J."/>
            <person name="McQuiston J.R."/>
        </authorList>
    </citation>
    <scope>NUCLEOTIDE SEQUENCE [LARGE SCALE GENOMIC DNA]</scope>
    <source>
        <strain evidence="4 5">G0041</strain>
    </source>
</reference>
<sequence length="606" mass="70120">MSNIILDLSDLHVSLHQVLGGGPAKVDFRLSTENDTEPGMHYIDKFISVVKRDYSGSKIYLLITGDITNAGEVKEFEFATKYINKIINDLNINREEILLIPGDHDLNRRAIQNLYADNENPAKAIVNETKFKNFSAFYFNLLGKTFDSNKVIFDTLIVEDRILLMGLNSCLGIDMQQRDGSITVADFEQEYRSMTGADIKTIACTHHNLTAAYENKNAGQWLSENRTRFINKLIEFDINFVLSGNEHISSSRSIPGDQLTISDAGCLTTLAYDATFKVYPLEIDDDIILHNKIYALQKISDNNFDYEWDVRSHQASHQQEEYIIFKKQPPQLGSEIIEITTEDTTEITNVAEISITDLESSEENIYYSPEFTDVLYDKVKDLKIFYTGHYHYSETSRAHNWIDVSKLIENKDNLNFLKNAVIDVLEKKIGEENIDMIVGLGYEGNIISTKAAIKFNKPYSFLPYSYRHDEHHESERLLNFDNPDGEFKNILIITDVVNDGRTIRKLIKKRQDPFFRNVSKIYVISLFYTGQHPINNNILNYRFLEMIPNYDLENDEVVNNIEFYTVKSLKVEKCPYGKDFRTECFIYKDELSCVNLFYDERKYIEK</sequence>
<evidence type="ECO:0000259" key="3">
    <source>
        <dbReference type="Pfam" id="PF00156"/>
    </source>
</evidence>
<accession>A0AAD0YFE7</accession>
<dbReference type="SUPFAM" id="SSF56300">
    <property type="entry name" value="Metallo-dependent phosphatases"/>
    <property type="match status" value="1"/>
</dbReference>
<dbReference type="InterPro" id="IPR029052">
    <property type="entry name" value="Metallo-depent_PP-like"/>
</dbReference>
<keyword evidence="2" id="KW-0378">Hydrolase</keyword>
<dbReference type="RefSeq" id="WP_123856552.1">
    <property type="nucleotide sequence ID" value="NZ_CP033923.1"/>
</dbReference>
<dbReference type="SUPFAM" id="SSF53271">
    <property type="entry name" value="PRTase-like"/>
    <property type="match status" value="1"/>
</dbReference>
<name>A0AAD0YFE7_CHRNA</name>
<dbReference type="InterPro" id="IPR029057">
    <property type="entry name" value="PRTase-like"/>
</dbReference>
<keyword evidence="1" id="KW-0479">Metal-binding</keyword>
<feature type="domain" description="Phosphoribosyltransferase" evidence="3">
    <location>
        <begin position="419"/>
        <end position="507"/>
    </location>
</feature>
<protein>
    <recommendedName>
        <fullName evidence="3">Phosphoribosyltransferase domain-containing protein</fullName>
    </recommendedName>
</protein>
<dbReference type="Gene3D" id="3.40.50.2020">
    <property type="match status" value="1"/>
</dbReference>
<dbReference type="InterPro" id="IPR050884">
    <property type="entry name" value="CNP_phosphodiesterase-III"/>
</dbReference>
<evidence type="ECO:0000256" key="1">
    <source>
        <dbReference type="ARBA" id="ARBA00022723"/>
    </source>
</evidence>
<keyword evidence="5" id="KW-1185">Reference proteome</keyword>
<dbReference type="EMBL" id="CP033923">
    <property type="protein sequence ID" value="AZA90026.1"/>
    <property type="molecule type" value="Genomic_DNA"/>
</dbReference>